<sequence length="74" mass="8710">MRFAVLIVWHEPFNHVDNCYSCMTPPMNMGWLRKKIDRLQYPCIPSAIQPVPQSADMPIPDSPKKYEIEKDYVE</sequence>
<accession>A0A8X6LFC2</accession>
<evidence type="ECO:0000313" key="3">
    <source>
        <dbReference type="Proteomes" id="UP000887116"/>
    </source>
</evidence>
<name>A0A8X6LFC2_TRICU</name>
<organism evidence="2 3">
    <name type="scientific">Trichonephila clavata</name>
    <name type="common">Joro spider</name>
    <name type="synonym">Nephila clavata</name>
    <dbReference type="NCBI Taxonomy" id="2740835"/>
    <lineage>
        <taxon>Eukaryota</taxon>
        <taxon>Metazoa</taxon>
        <taxon>Ecdysozoa</taxon>
        <taxon>Arthropoda</taxon>
        <taxon>Chelicerata</taxon>
        <taxon>Arachnida</taxon>
        <taxon>Araneae</taxon>
        <taxon>Araneomorphae</taxon>
        <taxon>Entelegynae</taxon>
        <taxon>Araneoidea</taxon>
        <taxon>Nephilidae</taxon>
        <taxon>Trichonephila</taxon>
    </lineage>
</organism>
<evidence type="ECO:0000313" key="2">
    <source>
        <dbReference type="EMBL" id="GFR06387.1"/>
    </source>
</evidence>
<dbReference type="EMBL" id="BMAO01016126">
    <property type="protein sequence ID" value="GFR06387.1"/>
    <property type="molecule type" value="Genomic_DNA"/>
</dbReference>
<evidence type="ECO:0000256" key="1">
    <source>
        <dbReference type="SAM" id="MobiDB-lite"/>
    </source>
</evidence>
<gene>
    <name evidence="2" type="ORF">TNCT_282301</name>
</gene>
<protein>
    <submittedName>
        <fullName evidence="2">Uncharacterized protein</fullName>
    </submittedName>
</protein>
<keyword evidence="3" id="KW-1185">Reference proteome</keyword>
<proteinExistence type="predicted"/>
<dbReference type="Proteomes" id="UP000887116">
    <property type="component" value="Unassembled WGS sequence"/>
</dbReference>
<reference evidence="2" key="1">
    <citation type="submission" date="2020-07" db="EMBL/GenBank/DDBJ databases">
        <title>Multicomponent nature underlies the extraordinary mechanical properties of spider dragline silk.</title>
        <authorList>
            <person name="Kono N."/>
            <person name="Nakamura H."/>
            <person name="Mori M."/>
            <person name="Yoshida Y."/>
            <person name="Ohtoshi R."/>
            <person name="Malay A.D."/>
            <person name="Moran D.A.P."/>
            <person name="Tomita M."/>
            <person name="Numata K."/>
            <person name="Arakawa K."/>
        </authorList>
    </citation>
    <scope>NUCLEOTIDE SEQUENCE</scope>
</reference>
<feature type="region of interest" description="Disordered" evidence="1">
    <location>
        <begin position="52"/>
        <end position="74"/>
    </location>
</feature>
<dbReference type="OrthoDB" id="8063408at2759"/>
<feature type="compositionally biased region" description="Basic and acidic residues" evidence="1">
    <location>
        <begin position="62"/>
        <end position="74"/>
    </location>
</feature>
<dbReference type="AlphaFoldDB" id="A0A8X6LFC2"/>
<comment type="caution">
    <text evidence="2">The sequence shown here is derived from an EMBL/GenBank/DDBJ whole genome shotgun (WGS) entry which is preliminary data.</text>
</comment>